<dbReference type="PANTHER" id="PTHR43353">
    <property type="entry name" value="SUCCINATE-SEMIALDEHYDE DEHYDROGENASE, MITOCHONDRIAL"/>
    <property type="match status" value="1"/>
</dbReference>
<accession>A0A2G6E0W5</accession>
<proteinExistence type="predicted"/>
<feature type="non-terminal residue" evidence="3">
    <location>
        <position position="107"/>
    </location>
</feature>
<dbReference type="Pfam" id="PF00171">
    <property type="entry name" value="Aldedh"/>
    <property type="match status" value="1"/>
</dbReference>
<dbReference type="EMBL" id="PDPS01000070">
    <property type="protein sequence ID" value="PID55552.1"/>
    <property type="molecule type" value="Genomic_DNA"/>
</dbReference>
<dbReference type="InterPro" id="IPR015590">
    <property type="entry name" value="Aldehyde_DH_dom"/>
</dbReference>
<dbReference type="AlphaFoldDB" id="A0A2G6E0W5"/>
<dbReference type="InterPro" id="IPR016162">
    <property type="entry name" value="Ald_DH_N"/>
</dbReference>
<dbReference type="InterPro" id="IPR050740">
    <property type="entry name" value="Aldehyde_DH_Superfamily"/>
</dbReference>
<keyword evidence="1 3" id="KW-0560">Oxidoreductase</keyword>
<dbReference type="GO" id="GO:0009450">
    <property type="term" value="P:gamma-aminobutyric acid catabolic process"/>
    <property type="evidence" value="ECO:0007669"/>
    <property type="project" value="TreeGrafter"/>
</dbReference>
<dbReference type="InterPro" id="IPR016161">
    <property type="entry name" value="Ald_DH/histidinol_DH"/>
</dbReference>
<gene>
    <name evidence="3" type="primary">gabD</name>
    <name evidence="3" type="ORF">CSB45_15430</name>
</gene>
<dbReference type="Proteomes" id="UP000229740">
    <property type="component" value="Unassembled WGS sequence"/>
</dbReference>
<dbReference type="EC" id="1.2.1.16" evidence="3"/>
<evidence type="ECO:0000313" key="4">
    <source>
        <dbReference type="Proteomes" id="UP000229740"/>
    </source>
</evidence>
<feature type="domain" description="Aldehyde dehydrogenase" evidence="2">
    <location>
        <begin position="20"/>
        <end position="107"/>
    </location>
</feature>
<name>A0A2G6E0W5_9BACT</name>
<comment type="caution">
    <text evidence="3">The sequence shown here is derived from an EMBL/GenBank/DDBJ whole genome shotgun (WGS) entry which is preliminary data.</text>
</comment>
<dbReference type="SUPFAM" id="SSF53720">
    <property type="entry name" value="ALDH-like"/>
    <property type="match status" value="1"/>
</dbReference>
<dbReference type="Gene3D" id="3.40.605.10">
    <property type="entry name" value="Aldehyde Dehydrogenase, Chain A, domain 1"/>
    <property type="match status" value="1"/>
</dbReference>
<evidence type="ECO:0000259" key="2">
    <source>
        <dbReference type="Pfam" id="PF00171"/>
    </source>
</evidence>
<organism evidence="3 4">
    <name type="scientific">candidate division KSB3 bacterium</name>
    <dbReference type="NCBI Taxonomy" id="2044937"/>
    <lineage>
        <taxon>Bacteria</taxon>
        <taxon>candidate division KSB3</taxon>
    </lineage>
</organism>
<sequence>MRKYTQEELLATKACLNGKWVDSRDRKTFPVLDPATGKEIAQCADIGPEQVAEGILGARKAFDSWKKTTAKERSQILRRWHELQIAHQEELAQLMSMEQGRPITEAR</sequence>
<dbReference type="GO" id="GO:0004777">
    <property type="term" value="F:succinate-semialdehyde dehydrogenase (NAD+) activity"/>
    <property type="evidence" value="ECO:0007669"/>
    <property type="project" value="TreeGrafter"/>
</dbReference>
<evidence type="ECO:0000256" key="1">
    <source>
        <dbReference type="ARBA" id="ARBA00023002"/>
    </source>
</evidence>
<protein>
    <submittedName>
        <fullName evidence="3">Succinate-semialdehyde dehydrogenase (NADP(+))</fullName>
        <ecNumber evidence="3">1.2.1.16</ecNumber>
    </submittedName>
</protein>
<reference evidence="3 4" key="1">
    <citation type="submission" date="2017-10" db="EMBL/GenBank/DDBJ databases">
        <title>Novel microbial diversity and functional potential in the marine mammal oral microbiome.</title>
        <authorList>
            <person name="Dudek N.K."/>
            <person name="Sun C.L."/>
            <person name="Burstein D."/>
            <person name="Kantor R.S."/>
            <person name="Aliaga Goltsman D.S."/>
            <person name="Bik E.M."/>
            <person name="Thomas B.C."/>
            <person name="Banfield J.F."/>
            <person name="Relman D.A."/>
        </authorList>
    </citation>
    <scope>NUCLEOTIDE SEQUENCE [LARGE SCALE GENOMIC DNA]</scope>
    <source>
        <strain evidence="3">DOLZORAL124_49_17</strain>
    </source>
</reference>
<evidence type="ECO:0000313" key="3">
    <source>
        <dbReference type="EMBL" id="PID55552.1"/>
    </source>
</evidence>
<dbReference type="PANTHER" id="PTHR43353:SF5">
    <property type="entry name" value="SUCCINATE-SEMIALDEHYDE DEHYDROGENASE, MITOCHONDRIAL"/>
    <property type="match status" value="1"/>
</dbReference>